<protein>
    <submittedName>
        <fullName evidence="1">Uncharacterized protein</fullName>
    </submittedName>
</protein>
<evidence type="ECO:0000313" key="1">
    <source>
        <dbReference type="EMBL" id="GKV52635.1"/>
    </source>
</evidence>
<accession>A0AAV5MRQ7</accession>
<organism evidence="1 2">
    <name type="scientific">Rubroshorea leprosula</name>
    <dbReference type="NCBI Taxonomy" id="152421"/>
    <lineage>
        <taxon>Eukaryota</taxon>
        <taxon>Viridiplantae</taxon>
        <taxon>Streptophyta</taxon>
        <taxon>Embryophyta</taxon>
        <taxon>Tracheophyta</taxon>
        <taxon>Spermatophyta</taxon>
        <taxon>Magnoliopsida</taxon>
        <taxon>eudicotyledons</taxon>
        <taxon>Gunneridae</taxon>
        <taxon>Pentapetalae</taxon>
        <taxon>rosids</taxon>
        <taxon>malvids</taxon>
        <taxon>Malvales</taxon>
        <taxon>Dipterocarpaceae</taxon>
        <taxon>Rubroshorea</taxon>
    </lineage>
</organism>
<gene>
    <name evidence="1" type="ORF">SLEP1_g59208</name>
</gene>
<name>A0AAV5MRQ7_9ROSI</name>
<proteinExistence type="predicted"/>
<dbReference type="AlphaFoldDB" id="A0AAV5MRQ7"/>
<dbReference type="EMBL" id="BPVZ01000790">
    <property type="protein sequence ID" value="GKV52635.1"/>
    <property type="molecule type" value="Genomic_DNA"/>
</dbReference>
<keyword evidence="2" id="KW-1185">Reference proteome</keyword>
<reference evidence="1 2" key="1">
    <citation type="journal article" date="2021" name="Commun. Biol.">
        <title>The genome of Shorea leprosula (Dipterocarpaceae) highlights the ecological relevance of drought in aseasonal tropical rainforests.</title>
        <authorList>
            <person name="Ng K.K.S."/>
            <person name="Kobayashi M.J."/>
            <person name="Fawcett J.A."/>
            <person name="Hatakeyama M."/>
            <person name="Paape T."/>
            <person name="Ng C.H."/>
            <person name="Ang C.C."/>
            <person name="Tnah L.H."/>
            <person name="Lee C.T."/>
            <person name="Nishiyama T."/>
            <person name="Sese J."/>
            <person name="O'Brien M.J."/>
            <person name="Copetti D."/>
            <person name="Mohd Noor M.I."/>
            <person name="Ong R.C."/>
            <person name="Putra M."/>
            <person name="Sireger I.Z."/>
            <person name="Indrioko S."/>
            <person name="Kosugi Y."/>
            <person name="Izuno A."/>
            <person name="Isagi Y."/>
            <person name="Lee S.L."/>
            <person name="Shimizu K.K."/>
        </authorList>
    </citation>
    <scope>NUCLEOTIDE SEQUENCE [LARGE SCALE GENOMIC DNA]</scope>
    <source>
        <strain evidence="1">214</strain>
    </source>
</reference>
<dbReference type="Proteomes" id="UP001054252">
    <property type="component" value="Unassembled WGS sequence"/>
</dbReference>
<comment type="caution">
    <text evidence="1">The sequence shown here is derived from an EMBL/GenBank/DDBJ whole genome shotgun (WGS) entry which is preliminary data.</text>
</comment>
<evidence type="ECO:0000313" key="2">
    <source>
        <dbReference type="Proteomes" id="UP001054252"/>
    </source>
</evidence>
<sequence length="146" mass="16177">MNEGRVSASYPMVEMELLEPKKGAVFLSDRFINAGTSAVRVLPARAASLIELWLSGMELLEHKKVWRSLLSGQATDFLSPCNSALSPRPLAALLSCLVIPRQELRGDFSNEASKVKGFPAICRRLGFQVEVFVPEERTGAKRKRMT</sequence>